<dbReference type="PANTHER" id="PTHR43969:SF9">
    <property type="entry name" value="GLUTATHIONE S TRANSFERASE D10, ISOFORM A-RELATED"/>
    <property type="match status" value="1"/>
</dbReference>
<dbReference type="InterPro" id="IPR010987">
    <property type="entry name" value="Glutathione-S-Trfase_C-like"/>
</dbReference>
<dbReference type="InterPro" id="IPR036249">
    <property type="entry name" value="Thioredoxin-like_sf"/>
</dbReference>
<sequence>MSPAKLYHFPLSAPSRGACLAAKVIGAPIEIEIIDLFKKEQFKESFLKINPQHCVPTLDDDGFILWESRAIACYLADKYGKDDSLYPKDLQQRALVNQRLYFDSSFLYVKIRAICYPILYQGVKEISKALKDDLNSTLSFLDKFLEGSKWVAGDNCTIADTSIYASVSAILAVGWDITQFPNIQRWLKKCADLPGYTESEEGAKLFGEAVRKNLNQ</sequence>
<dbReference type="FunFam" id="3.40.30.10:FF:000034">
    <property type="entry name" value="glutathione S-transferase 1"/>
    <property type="match status" value="1"/>
</dbReference>
<dbReference type="AlphaFoldDB" id="A0A194QF70"/>
<dbReference type="FunFam" id="1.20.1050.10:FF:000007">
    <property type="entry name" value="Glutathione S-transferase 1-1"/>
    <property type="match status" value="1"/>
</dbReference>
<name>A0A194QF70_PAPXU</name>
<reference evidence="4 5" key="1">
    <citation type="journal article" date="2015" name="Nat. Commun.">
        <title>Outbred genome sequencing and CRISPR/Cas9 gene editing in butterflies.</title>
        <authorList>
            <person name="Li X."/>
            <person name="Fan D."/>
            <person name="Zhang W."/>
            <person name="Liu G."/>
            <person name="Zhang L."/>
            <person name="Zhao L."/>
            <person name="Fang X."/>
            <person name="Chen L."/>
            <person name="Dong Y."/>
            <person name="Chen Y."/>
            <person name="Ding Y."/>
            <person name="Zhao R."/>
            <person name="Feng M."/>
            <person name="Zhu Y."/>
            <person name="Feng Y."/>
            <person name="Jiang X."/>
            <person name="Zhu D."/>
            <person name="Xiang H."/>
            <person name="Feng X."/>
            <person name="Li S."/>
            <person name="Wang J."/>
            <person name="Zhang G."/>
            <person name="Kronforst M.R."/>
            <person name="Wang W."/>
        </authorList>
    </citation>
    <scope>NUCLEOTIDE SEQUENCE [LARGE SCALE GENOMIC DNA]</scope>
    <source>
        <strain evidence="4">Ya'a_city_454_Px</strain>
        <tissue evidence="4">Whole body</tissue>
    </source>
</reference>
<dbReference type="InterPro" id="IPR040079">
    <property type="entry name" value="Glutathione_S-Trfase"/>
</dbReference>
<dbReference type="CDD" id="cd03045">
    <property type="entry name" value="GST_N_Delta_Epsilon"/>
    <property type="match status" value="1"/>
</dbReference>
<proteinExistence type="predicted"/>
<dbReference type="SUPFAM" id="SSF47616">
    <property type="entry name" value="GST C-terminal domain-like"/>
    <property type="match status" value="1"/>
</dbReference>
<feature type="domain" description="GST C-terminal" evidence="3">
    <location>
        <begin position="89"/>
        <end position="216"/>
    </location>
</feature>
<dbReference type="SUPFAM" id="SSF52833">
    <property type="entry name" value="Thioredoxin-like"/>
    <property type="match status" value="1"/>
</dbReference>
<evidence type="ECO:0000259" key="3">
    <source>
        <dbReference type="PROSITE" id="PS50405"/>
    </source>
</evidence>
<dbReference type="SFLD" id="SFLDG01153">
    <property type="entry name" value="Main.4:_Theta-like"/>
    <property type="match status" value="1"/>
</dbReference>
<dbReference type="PROSITE" id="PS50405">
    <property type="entry name" value="GST_CTER"/>
    <property type="match status" value="1"/>
</dbReference>
<evidence type="ECO:0000313" key="5">
    <source>
        <dbReference type="Proteomes" id="UP000053268"/>
    </source>
</evidence>
<feature type="domain" description="GST N-terminal" evidence="2">
    <location>
        <begin position="2"/>
        <end position="83"/>
    </location>
</feature>
<dbReference type="Pfam" id="PF13417">
    <property type="entry name" value="GST_N_3"/>
    <property type="match status" value="1"/>
</dbReference>
<dbReference type="Gene3D" id="1.20.1050.10">
    <property type="match status" value="1"/>
</dbReference>
<dbReference type="Pfam" id="PF00043">
    <property type="entry name" value="GST_C"/>
    <property type="match status" value="1"/>
</dbReference>
<keyword evidence="4" id="KW-0808">Transferase</keyword>
<dbReference type="InterPro" id="IPR004046">
    <property type="entry name" value="GST_C"/>
</dbReference>
<evidence type="ECO:0000256" key="1">
    <source>
        <dbReference type="ARBA" id="ARBA00011738"/>
    </source>
</evidence>
<dbReference type="PANTHER" id="PTHR43969">
    <property type="entry name" value="GLUTATHIONE S TRANSFERASE D10, ISOFORM A-RELATED"/>
    <property type="match status" value="1"/>
</dbReference>
<evidence type="ECO:0000313" key="4">
    <source>
        <dbReference type="EMBL" id="KPJ04059.1"/>
    </source>
</evidence>
<dbReference type="InterPro" id="IPR036282">
    <property type="entry name" value="Glutathione-S-Trfase_C_sf"/>
</dbReference>
<dbReference type="CDD" id="cd03177">
    <property type="entry name" value="GST_C_Delta_Epsilon"/>
    <property type="match status" value="1"/>
</dbReference>
<accession>A0A194QF70</accession>
<comment type="subunit">
    <text evidence="1">Homodimer.</text>
</comment>
<dbReference type="SFLD" id="SFLDG00358">
    <property type="entry name" value="Main_(cytGST)"/>
    <property type="match status" value="1"/>
</dbReference>
<dbReference type="EMBL" id="KQ459053">
    <property type="protein sequence ID" value="KPJ04059.1"/>
    <property type="molecule type" value="Genomic_DNA"/>
</dbReference>
<dbReference type="InterPro" id="IPR004045">
    <property type="entry name" value="Glutathione_S-Trfase_N"/>
</dbReference>
<evidence type="ECO:0000259" key="2">
    <source>
        <dbReference type="PROSITE" id="PS50404"/>
    </source>
</evidence>
<dbReference type="Proteomes" id="UP000053268">
    <property type="component" value="Unassembled WGS sequence"/>
</dbReference>
<keyword evidence="5" id="KW-1185">Reference proteome</keyword>
<gene>
    <name evidence="4" type="ORF">RR46_07818</name>
</gene>
<dbReference type="SFLD" id="SFLDS00019">
    <property type="entry name" value="Glutathione_Transferase_(cytos"/>
    <property type="match status" value="1"/>
</dbReference>
<dbReference type="PROSITE" id="PS50404">
    <property type="entry name" value="GST_NTER"/>
    <property type="match status" value="1"/>
</dbReference>
<dbReference type="GO" id="GO:0004364">
    <property type="term" value="F:glutathione transferase activity"/>
    <property type="evidence" value="ECO:0007669"/>
    <property type="project" value="TreeGrafter"/>
</dbReference>
<dbReference type="GO" id="GO:0006749">
    <property type="term" value="P:glutathione metabolic process"/>
    <property type="evidence" value="ECO:0007669"/>
    <property type="project" value="TreeGrafter"/>
</dbReference>
<dbReference type="Gene3D" id="3.40.30.10">
    <property type="entry name" value="Glutaredoxin"/>
    <property type="match status" value="1"/>
</dbReference>
<organism evidence="4 5">
    <name type="scientific">Papilio xuthus</name>
    <name type="common">Asian swallowtail butterfly</name>
    <dbReference type="NCBI Taxonomy" id="66420"/>
    <lineage>
        <taxon>Eukaryota</taxon>
        <taxon>Metazoa</taxon>
        <taxon>Ecdysozoa</taxon>
        <taxon>Arthropoda</taxon>
        <taxon>Hexapoda</taxon>
        <taxon>Insecta</taxon>
        <taxon>Pterygota</taxon>
        <taxon>Neoptera</taxon>
        <taxon>Endopterygota</taxon>
        <taxon>Lepidoptera</taxon>
        <taxon>Glossata</taxon>
        <taxon>Ditrysia</taxon>
        <taxon>Papilionoidea</taxon>
        <taxon>Papilionidae</taxon>
        <taxon>Papilioninae</taxon>
        <taxon>Papilio</taxon>
    </lineage>
</organism>
<protein>
    <submittedName>
        <fullName evidence="4">Glutathione S-transferase 1, isoform D</fullName>
    </submittedName>
</protein>
<dbReference type="STRING" id="66420.A0A194QF70"/>